<accession>A0A9N9FNX6</accession>
<dbReference type="Proteomes" id="UP000789570">
    <property type="component" value="Unassembled WGS sequence"/>
</dbReference>
<dbReference type="EMBL" id="CAJVPQ010001329">
    <property type="protein sequence ID" value="CAG8546197.1"/>
    <property type="molecule type" value="Genomic_DNA"/>
</dbReference>
<comment type="caution">
    <text evidence="1">The sequence shown here is derived from an EMBL/GenBank/DDBJ whole genome shotgun (WGS) entry which is preliminary data.</text>
</comment>
<evidence type="ECO:0000313" key="2">
    <source>
        <dbReference type="Proteomes" id="UP000789570"/>
    </source>
</evidence>
<protein>
    <submittedName>
        <fullName evidence="1">3993_t:CDS:1</fullName>
    </submittedName>
</protein>
<dbReference type="AlphaFoldDB" id="A0A9N9FNX6"/>
<name>A0A9N9FNX6_9GLOM</name>
<proteinExistence type="predicted"/>
<evidence type="ECO:0000313" key="1">
    <source>
        <dbReference type="EMBL" id="CAG8546197.1"/>
    </source>
</evidence>
<gene>
    <name evidence="1" type="ORF">FCALED_LOCUS5887</name>
</gene>
<keyword evidence="2" id="KW-1185">Reference proteome</keyword>
<sequence length="50" mass="5728">MSLYLQAFYSVFEAFNNFISYDGGIFWSECVCNGKEPTFDESPGDLQNFV</sequence>
<organism evidence="1 2">
    <name type="scientific">Funneliformis caledonium</name>
    <dbReference type="NCBI Taxonomy" id="1117310"/>
    <lineage>
        <taxon>Eukaryota</taxon>
        <taxon>Fungi</taxon>
        <taxon>Fungi incertae sedis</taxon>
        <taxon>Mucoromycota</taxon>
        <taxon>Glomeromycotina</taxon>
        <taxon>Glomeromycetes</taxon>
        <taxon>Glomerales</taxon>
        <taxon>Glomeraceae</taxon>
        <taxon>Funneliformis</taxon>
    </lineage>
</organism>
<reference evidence="1" key="1">
    <citation type="submission" date="2021-06" db="EMBL/GenBank/DDBJ databases">
        <authorList>
            <person name="Kallberg Y."/>
            <person name="Tangrot J."/>
            <person name="Rosling A."/>
        </authorList>
    </citation>
    <scope>NUCLEOTIDE SEQUENCE</scope>
    <source>
        <strain evidence="1">UK204</strain>
    </source>
</reference>